<dbReference type="AlphaFoldDB" id="A0A0B5NCE1"/>
<evidence type="ECO:0000313" key="3">
    <source>
        <dbReference type="EMBL" id="QKH22731.1"/>
    </source>
</evidence>
<dbReference type="Proteomes" id="UP000031876">
    <property type="component" value="Plasmid 2"/>
</dbReference>
<reference evidence="3 5" key="3">
    <citation type="submission" date="2020-05" db="EMBL/GenBank/DDBJ databases">
        <title>FDA dAtabase for Regulatory Grade micrObial Sequences (FDA-ARGOS): Supporting development and validation of Infectious Disease Dx tests.</title>
        <authorList>
            <person name="Nelson B."/>
            <person name="Plummer A."/>
            <person name="Tallon L."/>
            <person name="Sadzewicz L."/>
            <person name="Zhao X."/>
            <person name="Vavikolanu K."/>
            <person name="Mehta A."/>
            <person name="Aluvathingal J."/>
            <person name="Nadendla S."/>
            <person name="Myers T."/>
            <person name="Yan Y."/>
            <person name="Sichtig H."/>
        </authorList>
    </citation>
    <scope>NUCLEOTIDE SEQUENCE [LARGE SCALE GENOMIC DNA]</scope>
    <source>
        <strain evidence="3 5">FDAARGOS_795</strain>
        <plasmid evidence="3 5">unnamed3</plasmid>
    </source>
</reference>
<evidence type="ECO:0000313" key="4">
    <source>
        <dbReference type="Proteomes" id="UP000031876"/>
    </source>
</evidence>
<name>A0A0B5NCE1_BACTU</name>
<reference evidence="2" key="2">
    <citation type="submission" date="2019-07" db="EMBL/GenBank/DDBJ databases">
        <title>Phylogenomic Reclassification of ATCC Bacillus Strains and Various Taxa within the Genus Bacillus.</title>
        <authorList>
            <person name="Riojas M.A."/>
            <person name="Frank A.M."/>
            <person name="Fenn S.L."/>
            <person name="King S.P."/>
            <person name="Brower S.M."/>
            <person name="Hazbon M.H."/>
        </authorList>
    </citation>
    <scope>NUCLEOTIDE SEQUENCE</scope>
    <source>
        <strain evidence="2">ATCC 35646</strain>
    </source>
</reference>
<organism evidence="3 5">
    <name type="scientific">Bacillus thuringiensis</name>
    <dbReference type="NCBI Taxonomy" id="1428"/>
    <lineage>
        <taxon>Bacteria</taxon>
        <taxon>Bacillati</taxon>
        <taxon>Bacillota</taxon>
        <taxon>Bacilli</taxon>
        <taxon>Bacillales</taxon>
        <taxon>Bacillaceae</taxon>
        <taxon>Bacillus</taxon>
        <taxon>Bacillus cereus group</taxon>
    </lineage>
</organism>
<protein>
    <submittedName>
        <fullName evidence="3">Uncharacterized protein</fullName>
    </submittedName>
</protein>
<dbReference type="RefSeq" id="WP_000850378.1">
    <property type="nucleotide sequence ID" value="NZ_CP009334.1"/>
</dbReference>
<dbReference type="EMBL" id="CP053979">
    <property type="protein sequence ID" value="QKH22731.1"/>
    <property type="molecule type" value="Genomic_DNA"/>
</dbReference>
<dbReference type="KEGG" id="btw:BF38_5830"/>
<sequence>MKTKKEIEEEIKSFENTIKNYRKAVANGKFPKEELPNIIRENQAGISALLWVLGENDRFD</sequence>
<geneLocation type="plasmid" evidence="1 4">
    <name>2</name>
</geneLocation>
<dbReference type="EMBL" id="CP009334">
    <property type="protein sequence ID" value="AJG74055.1"/>
    <property type="molecule type" value="Genomic_DNA"/>
</dbReference>
<gene>
    <name evidence="1" type="ORF">BF38_5830</name>
    <name evidence="2" type="ORF">FO599_01730</name>
    <name evidence="3" type="ORF">FOC89_01725</name>
</gene>
<keyword evidence="3" id="KW-0614">Plasmid</keyword>
<accession>A0A0B5NCE1</accession>
<reference evidence="1 4" key="1">
    <citation type="journal article" date="2015" name="Genome Announc.">
        <title>Complete genome sequences for 35 biothreat assay-relevant bacillus species.</title>
        <authorList>
            <person name="Johnson S.L."/>
            <person name="Daligault H.E."/>
            <person name="Davenport K.W."/>
            <person name="Jaissle J."/>
            <person name="Frey K.G."/>
            <person name="Ladner J.T."/>
            <person name="Broomall S.M."/>
            <person name="Bishop-Lilly K.A."/>
            <person name="Bruce D.C."/>
            <person name="Gibbons H.S."/>
            <person name="Coyne S.R."/>
            <person name="Lo C.C."/>
            <person name="Meincke L."/>
            <person name="Munk A.C."/>
            <person name="Koroleva G.I."/>
            <person name="Rosenzweig C.N."/>
            <person name="Palacios G.F."/>
            <person name="Redden C.L."/>
            <person name="Minogue T.D."/>
            <person name="Chain P.S."/>
        </authorList>
    </citation>
    <scope>NUCLEOTIDE SEQUENCE [LARGE SCALE GENOMIC DNA]</scope>
    <source>
        <strain evidence="1 4">HD1011</strain>
        <plasmid evidence="1 4">2</plasmid>
    </source>
</reference>
<evidence type="ECO:0000313" key="2">
    <source>
        <dbReference type="EMBL" id="MDR4174851.1"/>
    </source>
</evidence>
<evidence type="ECO:0000313" key="1">
    <source>
        <dbReference type="EMBL" id="AJG74055.1"/>
    </source>
</evidence>
<dbReference type="EMBL" id="VKQN01000001">
    <property type="protein sequence ID" value="MDR4174851.1"/>
    <property type="molecule type" value="Genomic_DNA"/>
</dbReference>
<proteinExistence type="predicted"/>
<dbReference type="Proteomes" id="UP000501107">
    <property type="component" value="Plasmid unnamed3"/>
</dbReference>
<dbReference type="Proteomes" id="UP001181533">
    <property type="component" value="Unassembled WGS sequence"/>
</dbReference>
<geneLocation type="plasmid" evidence="3 5">
    <name>unnamed3</name>
</geneLocation>
<evidence type="ECO:0000313" key="5">
    <source>
        <dbReference type="Proteomes" id="UP000501107"/>
    </source>
</evidence>